<organism evidence="1 2">
    <name type="scientific">Hevea brasiliensis</name>
    <name type="common">Para rubber tree</name>
    <name type="synonym">Siphonia brasiliensis</name>
    <dbReference type="NCBI Taxonomy" id="3981"/>
    <lineage>
        <taxon>Eukaryota</taxon>
        <taxon>Viridiplantae</taxon>
        <taxon>Streptophyta</taxon>
        <taxon>Embryophyta</taxon>
        <taxon>Tracheophyta</taxon>
        <taxon>Spermatophyta</taxon>
        <taxon>Magnoliopsida</taxon>
        <taxon>eudicotyledons</taxon>
        <taxon>Gunneridae</taxon>
        <taxon>Pentapetalae</taxon>
        <taxon>rosids</taxon>
        <taxon>fabids</taxon>
        <taxon>Malpighiales</taxon>
        <taxon>Euphorbiaceae</taxon>
        <taxon>Crotonoideae</taxon>
        <taxon>Micrandreae</taxon>
        <taxon>Hevea</taxon>
    </lineage>
</organism>
<evidence type="ECO:0000313" key="1">
    <source>
        <dbReference type="EMBL" id="KAF2301322.1"/>
    </source>
</evidence>
<dbReference type="Proteomes" id="UP000467840">
    <property type="component" value="Chromosome 4"/>
</dbReference>
<reference evidence="1 2" key="1">
    <citation type="journal article" date="2020" name="Mol. Plant">
        <title>The Chromosome-Based Rubber Tree Genome Provides New Insights into Spurge Genome Evolution and Rubber Biosynthesis.</title>
        <authorList>
            <person name="Liu J."/>
            <person name="Shi C."/>
            <person name="Shi C.C."/>
            <person name="Li W."/>
            <person name="Zhang Q.J."/>
            <person name="Zhang Y."/>
            <person name="Li K."/>
            <person name="Lu H.F."/>
            <person name="Shi C."/>
            <person name="Zhu S.T."/>
            <person name="Xiao Z.Y."/>
            <person name="Nan H."/>
            <person name="Yue Y."/>
            <person name="Zhu X.G."/>
            <person name="Wu Y."/>
            <person name="Hong X.N."/>
            <person name="Fan G.Y."/>
            <person name="Tong Y."/>
            <person name="Zhang D."/>
            <person name="Mao C.L."/>
            <person name="Liu Y.L."/>
            <person name="Hao S.J."/>
            <person name="Liu W.Q."/>
            <person name="Lv M.Q."/>
            <person name="Zhang H.B."/>
            <person name="Liu Y."/>
            <person name="Hu-Tang G.R."/>
            <person name="Wang J.P."/>
            <person name="Wang J.H."/>
            <person name="Sun Y.H."/>
            <person name="Ni S.B."/>
            <person name="Chen W.B."/>
            <person name="Zhang X.C."/>
            <person name="Jiao Y.N."/>
            <person name="Eichler E.E."/>
            <person name="Li G.H."/>
            <person name="Liu X."/>
            <person name="Gao L.Z."/>
        </authorList>
    </citation>
    <scope>NUCLEOTIDE SEQUENCE [LARGE SCALE GENOMIC DNA]</scope>
    <source>
        <strain evidence="2">cv. GT1</strain>
        <tissue evidence="1">Leaf</tissue>
    </source>
</reference>
<evidence type="ECO:0000313" key="2">
    <source>
        <dbReference type="Proteomes" id="UP000467840"/>
    </source>
</evidence>
<sequence>MTCSFCCGQEEYLLSPKNIIVHAEQWNVEDEKVVAGKYAASDEAKVENGEWLARSAVAKPPSINLEDLEKSAAIKPKVPNKNRILEEVGLGSKLDEATSFRSESISTSNEEDASFDSNMSLSLLKTGPSIKTRKKARPAVDIWGLYPKLALQVSLKRPRKVGIMALNRSQLMIVN</sequence>
<dbReference type="EMBL" id="JAAGAX010000010">
    <property type="protein sequence ID" value="KAF2301322.1"/>
    <property type="molecule type" value="Genomic_DNA"/>
</dbReference>
<comment type="caution">
    <text evidence="1">The sequence shown here is derived from an EMBL/GenBank/DDBJ whole genome shotgun (WGS) entry which is preliminary data.</text>
</comment>
<accession>A0A6A6LIR7</accession>
<dbReference type="AlphaFoldDB" id="A0A6A6LIR7"/>
<protein>
    <submittedName>
        <fullName evidence="1">Uncharacterized protein</fullName>
    </submittedName>
</protein>
<proteinExistence type="predicted"/>
<gene>
    <name evidence="1" type="ORF">GH714_022707</name>
</gene>
<keyword evidence="2" id="KW-1185">Reference proteome</keyword>
<name>A0A6A6LIR7_HEVBR</name>